<dbReference type="EMBL" id="CAJVQC010016125">
    <property type="protein sequence ID" value="CAG8673564.1"/>
    <property type="molecule type" value="Genomic_DNA"/>
</dbReference>
<reference evidence="1" key="1">
    <citation type="submission" date="2021-06" db="EMBL/GenBank/DDBJ databases">
        <authorList>
            <person name="Kallberg Y."/>
            <person name="Tangrot J."/>
            <person name="Rosling A."/>
        </authorList>
    </citation>
    <scope>NUCLEOTIDE SEQUENCE</scope>
    <source>
        <strain evidence="1">MA461A</strain>
    </source>
</reference>
<dbReference type="Proteomes" id="UP000789920">
    <property type="component" value="Unassembled WGS sequence"/>
</dbReference>
<name>A0ACA9NT61_9GLOM</name>
<keyword evidence="2" id="KW-1185">Reference proteome</keyword>
<organism evidence="1 2">
    <name type="scientific">Racocetra persica</name>
    <dbReference type="NCBI Taxonomy" id="160502"/>
    <lineage>
        <taxon>Eukaryota</taxon>
        <taxon>Fungi</taxon>
        <taxon>Fungi incertae sedis</taxon>
        <taxon>Mucoromycota</taxon>
        <taxon>Glomeromycotina</taxon>
        <taxon>Glomeromycetes</taxon>
        <taxon>Diversisporales</taxon>
        <taxon>Gigasporaceae</taxon>
        <taxon>Racocetra</taxon>
    </lineage>
</organism>
<gene>
    <name evidence="1" type="ORF">RPERSI_LOCUS8786</name>
</gene>
<feature type="non-terminal residue" evidence="1">
    <location>
        <position position="1"/>
    </location>
</feature>
<evidence type="ECO:0000313" key="1">
    <source>
        <dbReference type="EMBL" id="CAG8673564.1"/>
    </source>
</evidence>
<comment type="caution">
    <text evidence="1">The sequence shown here is derived from an EMBL/GenBank/DDBJ whole genome shotgun (WGS) entry which is preliminary data.</text>
</comment>
<evidence type="ECO:0000313" key="2">
    <source>
        <dbReference type="Proteomes" id="UP000789920"/>
    </source>
</evidence>
<protein>
    <submittedName>
        <fullName evidence="1">32908_t:CDS:1</fullName>
    </submittedName>
</protein>
<sequence length="51" mass="5551">AAGVGLLGGFLATEAKTETVYVDDCGNEEVIETKTGLFGTKTEMYRRDYDD</sequence>
<proteinExistence type="predicted"/>
<accession>A0ACA9NT61</accession>